<reference evidence="1" key="1">
    <citation type="journal article" date="2014" name="Front. Microbiol.">
        <title>High frequency of phylogenetically diverse reductive dehalogenase-homologous genes in deep subseafloor sedimentary metagenomes.</title>
        <authorList>
            <person name="Kawai M."/>
            <person name="Futagami T."/>
            <person name="Toyoda A."/>
            <person name="Takaki Y."/>
            <person name="Nishi S."/>
            <person name="Hori S."/>
            <person name="Arai W."/>
            <person name="Tsubouchi T."/>
            <person name="Morono Y."/>
            <person name="Uchiyama I."/>
            <person name="Ito T."/>
            <person name="Fujiyama A."/>
            <person name="Inagaki F."/>
            <person name="Takami H."/>
        </authorList>
    </citation>
    <scope>NUCLEOTIDE SEQUENCE</scope>
    <source>
        <strain evidence="1">Expedition CK06-06</strain>
    </source>
</reference>
<comment type="caution">
    <text evidence="1">The sequence shown here is derived from an EMBL/GenBank/DDBJ whole genome shotgun (WGS) entry which is preliminary data.</text>
</comment>
<sequence length="100" mass="10767">MSYAQVRTIPIVPNTPRDFHLEHEAAAAFGIDLFMEYAVVGLDWAIFNHGAADLTIAIDGGTPITVHVNGSRGYNNVKYATLKVAATDKYTLMIAGVSIS</sequence>
<evidence type="ECO:0000313" key="1">
    <source>
        <dbReference type="EMBL" id="GAH98731.1"/>
    </source>
</evidence>
<organism evidence="1">
    <name type="scientific">marine sediment metagenome</name>
    <dbReference type="NCBI Taxonomy" id="412755"/>
    <lineage>
        <taxon>unclassified sequences</taxon>
        <taxon>metagenomes</taxon>
        <taxon>ecological metagenomes</taxon>
    </lineage>
</organism>
<name>X1JVF4_9ZZZZ</name>
<dbReference type="EMBL" id="BARV01001655">
    <property type="protein sequence ID" value="GAH98731.1"/>
    <property type="molecule type" value="Genomic_DNA"/>
</dbReference>
<gene>
    <name evidence="1" type="ORF">S06H3_04662</name>
</gene>
<accession>X1JVF4</accession>
<dbReference type="AlphaFoldDB" id="X1JVF4"/>
<proteinExistence type="predicted"/>
<protein>
    <submittedName>
        <fullName evidence="1">Uncharacterized protein</fullName>
    </submittedName>
</protein>